<protein>
    <submittedName>
        <fullName evidence="1">Uncharacterized protein</fullName>
    </submittedName>
</protein>
<reference evidence="1" key="1">
    <citation type="submission" date="2018-01" db="EMBL/GenBank/DDBJ databases">
        <authorList>
            <person name="Mao J.F."/>
        </authorList>
    </citation>
    <scope>NUCLEOTIDE SEQUENCE</scope>
    <source>
        <strain evidence="1">Huo1</strain>
        <tissue evidence="1">Leaf</tissue>
    </source>
</reference>
<dbReference type="EMBL" id="PNBA02000015">
    <property type="protein sequence ID" value="KAG6399778.1"/>
    <property type="molecule type" value="Genomic_DNA"/>
</dbReference>
<name>A0A8X8ZCP6_SALSN</name>
<proteinExistence type="predicted"/>
<evidence type="ECO:0000313" key="2">
    <source>
        <dbReference type="Proteomes" id="UP000298416"/>
    </source>
</evidence>
<gene>
    <name evidence="1" type="ORF">SASPL_141263</name>
</gene>
<comment type="caution">
    <text evidence="1">The sequence shown here is derived from an EMBL/GenBank/DDBJ whole genome shotgun (WGS) entry which is preliminary data.</text>
</comment>
<dbReference type="Proteomes" id="UP000298416">
    <property type="component" value="Unassembled WGS sequence"/>
</dbReference>
<dbReference type="AlphaFoldDB" id="A0A8X8ZCP6"/>
<accession>A0A8X8ZCP6</accession>
<evidence type="ECO:0000313" key="1">
    <source>
        <dbReference type="EMBL" id="KAG6399778.1"/>
    </source>
</evidence>
<sequence length="112" mass="12811">MGICVSRDDAFEHLTVDGFIPGYTHGIAHGELPSIFQLGVKINVILWAMMMCKVQFMMPLEFQMKMDIQKNMQDKSWGRINQGMPYDNYEQLSQTVGHMVAWLRSLVTPTAN</sequence>
<keyword evidence="2" id="KW-1185">Reference proteome</keyword>
<organism evidence="1">
    <name type="scientific">Salvia splendens</name>
    <name type="common">Scarlet sage</name>
    <dbReference type="NCBI Taxonomy" id="180675"/>
    <lineage>
        <taxon>Eukaryota</taxon>
        <taxon>Viridiplantae</taxon>
        <taxon>Streptophyta</taxon>
        <taxon>Embryophyta</taxon>
        <taxon>Tracheophyta</taxon>
        <taxon>Spermatophyta</taxon>
        <taxon>Magnoliopsida</taxon>
        <taxon>eudicotyledons</taxon>
        <taxon>Gunneridae</taxon>
        <taxon>Pentapetalae</taxon>
        <taxon>asterids</taxon>
        <taxon>lamiids</taxon>
        <taxon>Lamiales</taxon>
        <taxon>Lamiaceae</taxon>
        <taxon>Nepetoideae</taxon>
        <taxon>Mentheae</taxon>
        <taxon>Salviinae</taxon>
        <taxon>Salvia</taxon>
        <taxon>Salvia subgen. Calosphace</taxon>
        <taxon>core Calosphace</taxon>
    </lineage>
</organism>
<reference evidence="1" key="2">
    <citation type="submission" date="2020-08" db="EMBL/GenBank/DDBJ databases">
        <title>Plant Genome Project.</title>
        <authorList>
            <person name="Zhang R.-G."/>
        </authorList>
    </citation>
    <scope>NUCLEOTIDE SEQUENCE</scope>
    <source>
        <strain evidence="1">Huo1</strain>
        <tissue evidence="1">Leaf</tissue>
    </source>
</reference>